<feature type="transmembrane region" description="Helical" evidence="1">
    <location>
        <begin position="38"/>
        <end position="61"/>
    </location>
</feature>
<name>A0A7V9YYN2_9BACL</name>
<evidence type="ECO:0000313" key="2">
    <source>
        <dbReference type="EMBL" id="MBA2870703.1"/>
    </source>
</evidence>
<evidence type="ECO:0000313" key="3">
    <source>
        <dbReference type="Proteomes" id="UP000580891"/>
    </source>
</evidence>
<gene>
    <name evidence="2" type="ORF">HNQ85_000973</name>
</gene>
<dbReference type="InterPro" id="IPR024515">
    <property type="entry name" value="DUF3397"/>
</dbReference>
<feature type="transmembrane region" description="Helical" evidence="1">
    <location>
        <begin position="6"/>
        <end position="26"/>
    </location>
</feature>
<accession>A0A7V9YYN2</accession>
<keyword evidence="3" id="KW-1185">Reference proteome</keyword>
<dbReference type="RefSeq" id="WP_181536606.1">
    <property type="nucleotide sequence ID" value="NZ_JACDUU010000002.1"/>
</dbReference>
<dbReference type="Proteomes" id="UP000580891">
    <property type="component" value="Unassembled WGS sequence"/>
</dbReference>
<reference evidence="2 3" key="1">
    <citation type="submission" date="2020-07" db="EMBL/GenBank/DDBJ databases">
        <title>Genomic Encyclopedia of Type Strains, Phase IV (KMG-IV): sequencing the most valuable type-strain genomes for metagenomic binning, comparative biology and taxonomic classification.</title>
        <authorList>
            <person name="Goeker M."/>
        </authorList>
    </citation>
    <scope>NUCLEOTIDE SEQUENCE [LARGE SCALE GENOMIC DNA]</scope>
    <source>
        <strain evidence="2 3">DSM 25220</strain>
    </source>
</reference>
<keyword evidence="1" id="KW-0812">Transmembrane</keyword>
<dbReference type="InterPro" id="IPR016945">
    <property type="entry name" value="UCP030092"/>
</dbReference>
<dbReference type="GO" id="GO:0016740">
    <property type="term" value="F:transferase activity"/>
    <property type="evidence" value="ECO:0007669"/>
    <property type="project" value="UniProtKB-KW"/>
</dbReference>
<keyword evidence="1" id="KW-0472">Membrane</keyword>
<sequence length="128" mass="15341">MSDFVSVLFATFVTVPIAAFILVYMLGRKVLKRKKKSFHLAVNVSTIFFILSVHFLIMTIWGTSYLWMIIIFLLLLKVLFMIGYWWKKQDVHITPVFRLFWRFNFLLFSFAYFSLLIYGFVMRTIENL</sequence>
<dbReference type="AlphaFoldDB" id="A0A7V9YYN2"/>
<dbReference type="EMBL" id="JACDUU010000002">
    <property type="protein sequence ID" value="MBA2870703.1"/>
    <property type="molecule type" value="Genomic_DNA"/>
</dbReference>
<evidence type="ECO:0000256" key="1">
    <source>
        <dbReference type="SAM" id="Phobius"/>
    </source>
</evidence>
<feature type="transmembrane region" description="Helical" evidence="1">
    <location>
        <begin position="67"/>
        <end position="87"/>
    </location>
</feature>
<keyword evidence="2" id="KW-0808">Transferase</keyword>
<proteinExistence type="predicted"/>
<protein>
    <submittedName>
        <fullName evidence="2">Phosphoglycerol transferase MdoB-like AlkP superfamily enzyme</fullName>
    </submittedName>
</protein>
<dbReference type="PIRSF" id="PIRSF030092">
    <property type="entry name" value="UCP030092"/>
    <property type="match status" value="1"/>
</dbReference>
<comment type="caution">
    <text evidence="2">The sequence shown here is derived from an EMBL/GenBank/DDBJ whole genome shotgun (WGS) entry which is preliminary data.</text>
</comment>
<organism evidence="2 3">
    <name type="scientific">[Anoxybacillus] calidus</name>
    <dbReference type="NCBI Taxonomy" id="575178"/>
    <lineage>
        <taxon>Bacteria</taxon>
        <taxon>Bacillati</taxon>
        <taxon>Bacillota</taxon>
        <taxon>Bacilli</taxon>
        <taxon>Bacillales</taxon>
        <taxon>Anoxybacillaceae</taxon>
        <taxon>Paranoxybacillus</taxon>
    </lineage>
</organism>
<dbReference type="Pfam" id="PF11877">
    <property type="entry name" value="DUF3397"/>
    <property type="match status" value="1"/>
</dbReference>
<keyword evidence="1" id="KW-1133">Transmembrane helix</keyword>
<feature type="transmembrane region" description="Helical" evidence="1">
    <location>
        <begin position="99"/>
        <end position="121"/>
    </location>
</feature>